<gene>
    <name evidence="1" type="ORF">AFUS01_LOCUS27144</name>
</gene>
<reference evidence="1" key="1">
    <citation type="submission" date="2021-06" db="EMBL/GenBank/DDBJ databases">
        <authorList>
            <person name="Hodson N. C."/>
            <person name="Mongue J. A."/>
            <person name="Jaron S. K."/>
        </authorList>
    </citation>
    <scope>NUCLEOTIDE SEQUENCE</scope>
</reference>
<dbReference type="Proteomes" id="UP000708208">
    <property type="component" value="Unassembled WGS sequence"/>
</dbReference>
<keyword evidence="2" id="KW-1185">Reference proteome</keyword>
<evidence type="ECO:0000313" key="1">
    <source>
        <dbReference type="EMBL" id="CAG7816527.1"/>
    </source>
</evidence>
<accession>A0A8J2KNY2</accession>
<protein>
    <submittedName>
        <fullName evidence="1">Uncharacterized protein</fullName>
    </submittedName>
</protein>
<evidence type="ECO:0000313" key="2">
    <source>
        <dbReference type="Proteomes" id="UP000708208"/>
    </source>
</evidence>
<dbReference type="AlphaFoldDB" id="A0A8J2KNY2"/>
<sequence length="89" mass="10155">MTSILIHFLYKAIHRSISTLRNNLEVTNSNGLVVVPQKYDCSQELLGANRISQTKNYIRIYKKLIQLQSLILDMPLCALFSSYSSFASE</sequence>
<dbReference type="EMBL" id="CAJVCH010372212">
    <property type="protein sequence ID" value="CAG7816527.1"/>
    <property type="molecule type" value="Genomic_DNA"/>
</dbReference>
<proteinExistence type="predicted"/>
<name>A0A8J2KNY2_9HEXA</name>
<comment type="caution">
    <text evidence="1">The sequence shown here is derived from an EMBL/GenBank/DDBJ whole genome shotgun (WGS) entry which is preliminary data.</text>
</comment>
<organism evidence="1 2">
    <name type="scientific">Allacma fusca</name>
    <dbReference type="NCBI Taxonomy" id="39272"/>
    <lineage>
        <taxon>Eukaryota</taxon>
        <taxon>Metazoa</taxon>
        <taxon>Ecdysozoa</taxon>
        <taxon>Arthropoda</taxon>
        <taxon>Hexapoda</taxon>
        <taxon>Collembola</taxon>
        <taxon>Symphypleona</taxon>
        <taxon>Sminthuridae</taxon>
        <taxon>Allacma</taxon>
    </lineage>
</organism>